<comment type="caution">
    <text evidence="2">The sequence shown here is derived from an EMBL/GenBank/DDBJ whole genome shotgun (WGS) entry which is preliminary data.</text>
</comment>
<evidence type="ECO:0000313" key="2">
    <source>
        <dbReference type="EMBL" id="TWT51200.1"/>
    </source>
</evidence>
<protein>
    <submittedName>
        <fullName evidence="2">Uncharacterized protein</fullName>
    </submittedName>
</protein>
<dbReference type="Proteomes" id="UP000316598">
    <property type="component" value="Unassembled WGS sequence"/>
</dbReference>
<accession>A0A5C5WKL3</accession>
<reference evidence="2 3" key="1">
    <citation type="submission" date="2019-02" db="EMBL/GenBank/DDBJ databases">
        <title>Deep-cultivation of Planctomycetes and their phenomic and genomic characterization uncovers novel biology.</title>
        <authorList>
            <person name="Wiegand S."/>
            <person name="Jogler M."/>
            <person name="Boedeker C."/>
            <person name="Pinto D."/>
            <person name="Vollmers J."/>
            <person name="Rivas-Marin E."/>
            <person name="Kohn T."/>
            <person name="Peeters S.H."/>
            <person name="Heuer A."/>
            <person name="Rast P."/>
            <person name="Oberbeckmann S."/>
            <person name="Bunk B."/>
            <person name="Jeske O."/>
            <person name="Meyerdierks A."/>
            <person name="Storesund J.E."/>
            <person name="Kallscheuer N."/>
            <person name="Luecker S."/>
            <person name="Lage O.M."/>
            <person name="Pohl T."/>
            <person name="Merkel B.J."/>
            <person name="Hornburger P."/>
            <person name="Mueller R.-W."/>
            <person name="Bruemmer F."/>
            <person name="Labrenz M."/>
            <person name="Spormann A.M."/>
            <person name="Op Den Camp H."/>
            <person name="Overmann J."/>
            <person name="Amann R."/>
            <person name="Jetten M.S.M."/>
            <person name="Mascher T."/>
            <person name="Medema M.H."/>
            <person name="Devos D.P."/>
            <person name="Kaster A.-K."/>
            <person name="Ovreas L."/>
            <person name="Rohde M."/>
            <person name="Galperin M.Y."/>
            <person name="Jogler C."/>
        </authorList>
    </citation>
    <scope>NUCLEOTIDE SEQUENCE [LARGE SCALE GENOMIC DNA]</scope>
    <source>
        <strain evidence="2 3">Pla22</strain>
    </source>
</reference>
<evidence type="ECO:0000256" key="1">
    <source>
        <dbReference type="SAM" id="Phobius"/>
    </source>
</evidence>
<proteinExistence type="predicted"/>
<keyword evidence="1" id="KW-0812">Transmembrane</keyword>
<keyword evidence="1" id="KW-0472">Membrane</keyword>
<sequence length="149" mass="17082">MTIRCSQKRRGSSLIEVISVLGLLMFIASSTFQLISSFTLVSKQHQESRSGRSSIARLADSIRSDIRGCESFNVNDSTLVIKRDETEVKYRFVPEKQRIDRTQIERDQKSADQFLIHRDVTAAMSKEANRFSLKLSENDQTHWTVEAIQ</sequence>
<feature type="transmembrane region" description="Helical" evidence="1">
    <location>
        <begin position="12"/>
        <end position="35"/>
    </location>
</feature>
<evidence type="ECO:0000313" key="3">
    <source>
        <dbReference type="Proteomes" id="UP000316598"/>
    </source>
</evidence>
<dbReference type="EMBL" id="SJPI01000002">
    <property type="protein sequence ID" value="TWT51200.1"/>
    <property type="molecule type" value="Genomic_DNA"/>
</dbReference>
<gene>
    <name evidence="2" type="ORF">Pla22_39770</name>
</gene>
<name>A0A5C5WKL3_9BACT</name>
<keyword evidence="3" id="KW-1185">Reference proteome</keyword>
<dbReference type="RefSeq" id="WP_146516293.1">
    <property type="nucleotide sequence ID" value="NZ_SJPI01000002.1"/>
</dbReference>
<keyword evidence="1" id="KW-1133">Transmembrane helix</keyword>
<organism evidence="2 3">
    <name type="scientific">Rubripirellula amarantea</name>
    <dbReference type="NCBI Taxonomy" id="2527999"/>
    <lineage>
        <taxon>Bacteria</taxon>
        <taxon>Pseudomonadati</taxon>
        <taxon>Planctomycetota</taxon>
        <taxon>Planctomycetia</taxon>
        <taxon>Pirellulales</taxon>
        <taxon>Pirellulaceae</taxon>
        <taxon>Rubripirellula</taxon>
    </lineage>
</organism>
<dbReference type="AlphaFoldDB" id="A0A5C5WKL3"/>